<accession>A0A127K7V9</accession>
<dbReference type="STRING" id="1134435.AC731_014480"/>
<keyword evidence="11" id="KW-1185">Reference proteome</keyword>
<evidence type="ECO:0000256" key="1">
    <source>
        <dbReference type="ARBA" id="ARBA00003475"/>
    </source>
</evidence>
<reference evidence="11" key="1">
    <citation type="submission" date="2016-03" db="EMBL/GenBank/DDBJ databases">
        <authorList>
            <person name="Ma C."/>
            <person name="Zhou S."/>
            <person name="Yang G."/>
        </authorList>
    </citation>
    <scope>NUCLEOTIDE SEQUENCE [LARGE SCALE GENOMIC DNA]</scope>
    <source>
        <strain evidence="11">SgZ-1</strain>
    </source>
</reference>
<evidence type="ECO:0000256" key="2">
    <source>
        <dbReference type="ARBA" id="ARBA00004141"/>
    </source>
</evidence>
<dbReference type="GO" id="GO:0030416">
    <property type="term" value="P:methylamine metabolic process"/>
    <property type="evidence" value="ECO:0007669"/>
    <property type="project" value="InterPro"/>
</dbReference>
<gene>
    <name evidence="10" type="ORF">AC731_014480</name>
</gene>
<feature type="transmembrane region" description="Helical" evidence="8">
    <location>
        <begin position="118"/>
        <end position="139"/>
    </location>
</feature>
<evidence type="ECO:0000313" key="11">
    <source>
        <dbReference type="Proteomes" id="UP000036902"/>
    </source>
</evidence>
<name>A0A127K7V9_9RHOO</name>
<dbReference type="UniPathway" id="UPA00895"/>
<feature type="transmembrane region" description="Helical" evidence="8">
    <location>
        <begin position="47"/>
        <end position="70"/>
    </location>
</feature>
<dbReference type="KEGG" id="thu:AC731_014480"/>
<dbReference type="AlphaFoldDB" id="A0A127K7V9"/>
<protein>
    <recommendedName>
        <fullName evidence="4">Methylamine utilization protein MauE</fullName>
    </recommendedName>
</protein>
<dbReference type="Proteomes" id="UP000036902">
    <property type="component" value="Chromosome"/>
</dbReference>
<organism evidence="10 11">
    <name type="scientific">Thauera humireducens</name>
    <dbReference type="NCBI Taxonomy" id="1134435"/>
    <lineage>
        <taxon>Bacteria</taxon>
        <taxon>Pseudomonadati</taxon>
        <taxon>Pseudomonadota</taxon>
        <taxon>Betaproteobacteria</taxon>
        <taxon>Rhodocyclales</taxon>
        <taxon>Zoogloeaceae</taxon>
        <taxon>Thauera</taxon>
    </lineage>
</organism>
<dbReference type="GO" id="GO:0016020">
    <property type="term" value="C:membrane"/>
    <property type="evidence" value="ECO:0007669"/>
    <property type="project" value="UniProtKB-SubCell"/>
</dbReference>
<evidence type="ECO:0000256" key="3">
    <source>
        <dbReference type="ARBA" id="ARBA00004856"/>
    </source>
</evidence>
<keyword evidence="6 8" id="KW-1133">Transmembrane helix</keyword>
<feature type="transmembrane region" description="Helical" evidence="8">
    <location>
        <begin position="6"/>
        <end position="26"/>
    </location>
</feature>
<comment type="function">
    <text evidence="1">May be specifically involved in the processing, transport, and/or maturation of the MADH beta-subunit.</text>
</comment>
<evidence type="ECO:0000256" key="6">
    <source>
        <dbReference type="ARBA" id="ARBA00022989"/>
    </source>
</evidence>
<comment type="pathway">
    <text evidence="3">One-carbon metabolism; methylamine degradation.</text>
</comment>
<keyword evidence="7 8" id="KW-0472">Membrane</keyword>
<dbReference type="RefSeq" id="WP_004263525.1">
    <property type="nucleotide sequence ID" value="NZ_CP014646.1"/>
</dbReference>
<keyword evidence="5 8" id="KW-0812">Transmembrane</keyword>
<evidence type="ECO:0000259" key="9">
    <source>
        <dbReference type="Pfam" id="PF07291"/>
    </source>
</evidence>
<dbReference type="InterPro" id="IPR009908">
    <property type="entry name" value="Methylamine_util_MauE"/>
</dbReference>
<feature type="domain" description="Methylamine utilisation protein MauE" evidence="9">
    <location>
        <begin position="9"/>
        <end position="135"/>
    </location>
</feature>
<feature type="transmembrane region" description="Helical" evidence="8">
    <location>
        <begin position="145"/>
        <end position="167"/>
    </location>
</feature>
<sequence length="181" mass="18726">MNWLSNPAVLVFAKMFLALVLVAAAVPKLRHPDEFLGVVANYRILPSALVAPFAALLPWIELACAAALFIPATSVLAAGVAAGLCASFALALAINIARGRTHIDCGCLRRPASKSRIGSFHVARALGLVGIALFIAGTGKATGEASFGSLTLGVVAALMLVLIYLVADLMTGLPDARARKH</sequence>
<evidence type="ECO:0000313" key="10">
    <source>
        <dbReference type="EMBL" id="AMO38037.1"/>
    </source>
</evidence>
<comment type="subcellular location">
    <subcellularLocation>
        <location evidence="2">Membrane</location>
        <topology evidence="2">Multi-pass membrane protein</topology>
    </subcellularLocation>
</comment>
<evidence type="ECO:0000256" key="7">
    <source>
        <dbReference type="ARBA" id="ARBA00023136"/>
    </source>
</evidence>
<feature type="transmembrane region" description="Helical" evidence="8">
    <location>
        <begin position="76"/>
        <end position="97"/>
    </location>
</feature>
<evidence type="ECO:0000256" key="5">
    <source>
        <dbReference type="ARBA" id="ARBA00022692"/>
    </source>
</evidence>
<dbReference type="EMBL" id="CP014646">
    <property type="protein sequence ID" value="AMO38037.1"/>
    <property type="molecule type" value="Genomic_DNA"/>
</dbReference>
<proteinExistence type="predicted"/>
<dbReference type="Pfam" id="PF07291">
    <property type="entry name" value="MauE"/>
    <property type="match status" value="1"/>
</dbReference>
<evidence type="ECO:0000256" key="8">
    <source>
        <dbReference type="SAM" id="Phobius"/>
    </source>
</evidence>
<evidence type="ECO:0000256" key="4">
    <source>
        <dbReference type="ARBA" id="ARBA00019078"/>
    </source>
</evidence>